<evidence type="ECO:0000313" key="3">
    <source>
        <dbReference type="EMBL" id="TXD34721.1"/>
    </source>
</evidence>
<protein>
    <submittedName>
        <fullName evidence="3">Uncharacterized protein</fullName>
    </submittedName>
</protein>
<evidence type="ECO:0000256" key="2">
    <source>
        <dbReference type="SAM" id="Phobius"/>
    </source>
</evidence>
<organism evidence="3 4">
    <name type="scientific">Lujinxingia vulgaris</name>
    <dbReference type="NCBI Taxonomy" id="2600176"/>
    <lineage>
        <taxon>Bacteria</taxon>
        <taxon>Deltaproteobacteria</taxon>
        <taxon>Bradymonadales</taxon>
        <taxon>Lujinxingiaceae</taxon>
        <taxon>Lujinxingia</taxon>
    </lineage>
</organism>
<accession>A0A5C6X538</accession>
<evidence type="ECO:0000256" key="1">
    <source>
        <dbReference type="SAM" id="MobiDB-lite"/>
    </source>
</evidence>
<proteinExistence type="predicted"/>
<sequence>MVKRNVTNEDGSRIHVKGAEEPECEHSRRAREHTLFGGAMGALSVAGLAAFGTVMCPLCVVAAPAFLGSAAWNARKARQKKAEDPGYDGNLAPGDRVEF</sequence>
<feature type="region of interest" description="Disordered" evidence="1">
    <location>
        <begin position="78"/>
        <end position="99"/>
    </location>
</feature>
<feature type="transmembrane region" description="Helical" evidence="2">
    <location>
        <begin position="45"/>
        <end position="72"/>
    </location>
</feature>
<dbReference type="RefSeq" id="WP_146982812.1">
    <property type="nucleotide sequence ID" value="NZ_VOSM01000012.1"/>
</dbReference>
<keyword evidence="2" id="KW-0472">Membrane</keyword>
<keyword evidence="4" id="KW-1185">Reference proteome</keyword>
<dbReference type="OrthoDB" id="5515284at2"/>
<reference evidence="3 4" key="1">
    <citation type="submission" date="2019-08" db="EMBL/GenBank/DDBJ databases">
        <title>Bradymonadales sp. TMQ4.</title>
        <authorList>
            <person name="Liang Q."/>
        </authorList>
    </citation>
    <scope>NUCLEOTIDE SEQUENCE [LARGE SCALE GENOMIC DNA]</scope>
    <source>
        <strain evidence="3 4">TMQ4</strain>
    </source>
</reference>
<gene>
    <name evidence="3" type="ORF">FRC98_17975</name>
</gene>
<feature type="region of interest" description="Disordered" evidence="1">
    <location>
        <begin position="1"/>
        <end position="26"/>
    </location>
</feature>
<keyword evidence="2" id="KW-0812">Transmembrane</keyword>
<dbReference type="AlphaFoldDB" id="A0A5C6X538"/>
<keyword evidence="2" id="KW-1133">Transmembrane helix</keyword>
<comment type="caution">
    <text evidence="3">The sequence shown here is derived from an EMBL/GenBank/DDBJ whole genome shotgun (WGS) entry which is preliminary data.</text>
</comment>
<dbReference type="EMBL" id="VOSM01000012">
    <property type="protein sequence ID" value="TXD34721.1"/>
    <property type="molecule type" value="Genomic_DNA"/>
</dbReference>
<name>A0A5C6X538_9DELT</name>
<dbReference type="Proteomes" id="UP000321412">
    <property type="component" value="Unassembled WGS sequence"/>
</dbReference>
<evidence type="ECO:0000313" key="4">
    <source>
        <dbReference type="Proteomes" id="UP000321412"/>
    </source>
</evidence>